<accession>A0AAP5MCT6</accession>
<dbReference type="GO" id="GO:0016758">
    <property type="term" value="F:hexosyltransferase activity"/>
    <property type="evidence" value="ECO:0007669"/>
    <property type="project" value="TreeGrafter"/>
</dbReference>
<sequence length="422" mass="47159">MNSRTERHIALISIHGDPAIEIGKEEAGGQNVYVRQVGEALAKLGWQVDMFTRKVSAQQDTIVQHRENCRTIRLEAGGLEFVPRDNLFPKIPEFLENFIKFERENGIIYPLIHTNYWLSSWVGMRLKERQGSKQIHTYHSLGAVKYNTVKTIPLISSTRLATEKQVLETAERIVATSPQEKEHMRSLVSTKGNIDIIPCGTDIRSFGCIDRQGARSHLKIDPDAKLVFYIGRFDPRKGIETLVRAVGQSQHRDSGKLQLIIGGGSRPGESDGMERERIEQIVGELGMKSFTTFPGRISQEDLPYYYAAADVCVVPSHYEPFGLVAIEAMASSTPVVASDVGGLQFTVVPEETGLLVPPQDVAAFSTAIDRIISNPEWRNTLGSASRKRVERKFSWDGVAQQLSHLYIEVLQTAEREPMLLSS</sequence>
<feature type="domain" description="Glycosyl transferase family 1" evidence="1">
    <location>
        <begin position="214"/>
        <end position="388"/>
    </location>
</feature>
<evidence type="ECO:0000259" key="2">
    <source>
        <dbReference type="Pfam" id="PF13439"/>
    </source>
</evidence>
<comment type="caution">
    <text evidence="3">The sequence shown here is derived from an EMBL/GenBank/DDBJ whole genome shotgun (WGS) entry which is preliminary data.</text>
</comment>
<name>A0AAP5MCT6_9CYAN</name>
<protein>
    <submittedName>
        <fullName evidence="3">Glycosyltransferase family 1 protein</fullName>
    </submittedName>
</protein>
<dbReference type="AlphaFoldDB" id="A0AAP5MCT6"/>
<dbReference type="Pfam" id="PF00534">
    <property type="entry name" value="Glycos_transf_1"/>
    <property type="match status" value="1"/>
</dbReference>
<proteinExistence type="predicted"/>
<dbReference type="Proteomes" id="UP000667802">
    <property type="component" value="Unassembled WGS sequence"/>
</dbReference>
<dbReference type="InterPro" id="IPR001296">
    <property type="entry name" value="Glyco_trans_1"/>
</dbReference>
<keyword evidence="4" id="KW-1185">Reference proteome</keyword>
<dbReference type="Pfam" id="PF13439">
    <property type="entry name" value="Glyco_transf_4"/>
    <property type="match status" value="1"/>
</dbReference>
<dbReference type="PANTHER" id="PTHR45947">
    <property type="entry name" value="SULFOQUINOVOSYL TRANSFERASE SQD2"/>
    <property type="match status" value="1"/>
</dbReference>
<evidence type="ECO:0000313" key="3">
    <source>
        <dbReference type="EMBL" id="MDR9898474.1"/>
    </source>
</evidence>
<organism evidence="3 4">
    <name type="scientific">Aetokthonos hydrillicola Thurmond2011</name>
    <dbReference type="NCBI Taxonomy" id="2712845"/>
    <lineage>
        <taxon>Bacteria</taxon>
        <taxon>Bacillati</taxon>
        <taxon>Cyanobacteriota</taxon>
        <taxon>Cyanophyceae</taxon>
        <taxon>Nostocales</taxon>
        <taxon>Hapalosiphonaceae</taxon>
        <taxon>Aetokthonos</taxon>
    </lineage>
</organism>
<dbReference type="EMBL" id="JAALHA020000018">
    <property type="protein sequence ID" value="MDR9898474.1"/>
    <property type="molecule type" value="Genomic_DNA"/>
</dbReference>
<dbReference type="PANTHER" id="PTHR45947:SF3">
    <property type="entry name" value="SULFOQUINOVOSYL TRANSFERASE SQD2"/>
    <property type="match status" value="1"/>
</dbReference>
<feature type="domain" description="Glycosyltransferase subfamily 4-like N-terminal" evidence="2">
    <location>
        <begin position="28"/>
        <end position="203"/>
    </location>
</feature>
<gene>
    <name evidence="3" type="ORF">G7B40_028520</name>
</gene>
<dbReference type="CDD" id="cd03800">
    <property type="entry name" value="GT4_sucrose_synthase"/>
    <property type="match status" value="1"/>
</dbReference>
<reference evidence="4" key="1">
    <citation type="journal article" date="2021" name="Science">
        <title>Hunting the eagle killer: A cyanobacterial neurotoxin causes vacuolar myelinopathy.</title>
        <authorList>
            <person name="Breinlinger S."/>
            <person name="Phillips T.J."/>
            <person name="Haram B.N."/>
            <person name="Mares J."/>
            <person name="Martinez Yerena J.A."/>
            <person name="Hrouzek P."/>
            <person name="Sobotka R."/>
            <person name="Henderson W.M."/>
            <person name="Schmieder P."/>
            <person name="Williams S.M."/>
            <person name="Lauderdale J.D."/>
            <person name="Wilde H.D."/>
            <person name="Gerrin W."/>
            <person name="Kust A."/>
            <person name="Washington J.W."/>
            <person name="Wagner C."/>
            <person name="Geier B."/>
            <person name="Liebeke M."/>
            <person name="Enke H."/>
            <person name="Niedermeyer T.H.J."/>
            <person name="Wilde S.B."/>
        </authorList>
    </citation>
    <scope>NUCLEOTIDE SEQUENCE [LARGE SCALE GENOMIC DNA]</scope>
    <source>
        <strain evidence="4">Thurmond2011</strain>
    </source>
</reference>
<dbReference type="RefSeq" id="WP_310834198.1">
    <property type="nucleotide sequence ID" value="NZ_JAALHA020000018.1"/>
</dbReference>
<dbReference type="SUPFAM" id="SSF53756">
    <property type="entry name" value="UDP-Glycosyltransferase/glycogen phosphorylase"/>
    <property type="match status" value="1"/>
</dbReference>
<dbReference type="Gene3D" id="3.40.50.2000">
    <property type="entry name" value="Glycogen Phosphorylase B"/>
    <property type="match status" value="2"/>
</dbReference>
<dbReference type="InterPro" id="IPR050194">
    <property type="entry name" value="Glycosyltransferase_grp1"/>
</dbReference>
<dbReference type="InterPro" id="IPR028098">
    <property type="entry name" value="Glyco_trans_4-like_N"/>
</dbReference>
<evidence type="ECO:0000259" key="1">
    <source>
        <dbReference type="Pfam" id="PF00534"/>
    </source>
</evidence>
<evidence type="ECO:0000313" key="4">
    <source>
        <dbReference type="Proteomes" id="UP000667802"/>
    </source>
</evidence>